<reference evidence="2 3" key="1">
    <citation type="submission" date="2023-05" db="EMBL/GenBank/DDBJ databases">
        <title>A 100% complete, gapless, phased diploid assembly of the Scenedesmus obliquus UTEX 3031 genome.</title>
        <authorList>
            <person name="Biondi T.C."/>
            <person name="Hanschen E.R."/>
            <person name="Kwon T."/>
            <person name="Eng W."/>
            <person name="Kruse C.P.S."/>
            <person name="Koehler S.I."/>
            <person name="Kunde Y."/>
            <person name="Gleasner C.D."/>
            <person name="You Mak K.T."/>
            <person name="Polle J."/>
            <person name="Hovde B.T."/>
            <person name="Starkenburg S.R."/>
        </authorList>
    </citation>
    <scope>NUCLEOTIDE SEQUENCE [LARGE SCALE GENOMIC DNA]</scope>
    <source>
        <strain evidence="2 3">DOE0152z</strain>
    </source>
</reference>
<organism evidence="2 3">
    <name type="scientific">Tetradesmus obliquus</name>
    <name type="common">Green alga</name>
    <name type="synonym">Acutodesmus obliquus</name>
    <dbReference type="NCBI Taxonomy" id="3088"/>
    <lineage>
        <taxon>Eukaryota</taxon>
        <taxon>Viridiplantae</taxon>
        <taxon>Chlorophyta</taxon>
        <taxon>core chlorophytes</taxon>
        <taxon>Chlorophyceae</taxon>
        <taxon>CS clade</taxon>
        <taxon>Sphaeropleales</taxon>
        <taxon>Scenedesmaceae</taxon>
        <taxon>Tetradesmus</taxon>
    </lineage>
</organism>
<dbReference type="Pfam" id="PF01738">
    <property type="entry name" value="DLH"/>
    <property type="match status" value="1"/>
</dbReference>
<protein>
    <recommendedName>
        <fullName evidence="1">Dienelactone hydrolase domain-containing protein</fullName>
    </recommendedName>
</protein>
<evidence type="ECO:0000259" key="1">
    <source>
        <dbReference type="Pfam" id="PF01738"/>
    </source>
</evidence>
<evidence type="ECO:0000313" key="2">
    <source>
        <dbReference type="EMBL" id="WIA11633.1"/>
    </source>
</evidence>
<evidence type="ECO:0000313" key="3">
    <source>
        <dbReference type="Proteomes" id="UP001244341"/>
    </source>
</evidence>
<gene>
    <name evidence="2" type="ORF">OEZ85_011736</name>
</gene>
<sequence length="290" mass="30455">MSICSLSGGNILIGRQQAMQALSYRASALARVTPVVCIGATTAPKPFIRGLSARASAAMEKVSFGSSGATGYEAGPKGSPAVVVLQEWWGVNDIIKEHAHLIAEAGNFRVLIPDLYKGKIGVDAEEASHLMNNLDFKAAVGQMSEAVAYLHSSGSAKVGVCGFCMGGALSFAAAQHAGVDCAAPFYGIPDPAICDPAAIKVPVQAHFGKLDTMQGFSDPESIKKVVDSMKAAGASVELFMYDGSGHAFMNALTEKGRAKIKEIRQAEPPEAEPKQAFDRLITFLKQHLSA</sequence>
<proteinExistence type="predicted"/>
<dbReference type="InterPro" id="IPR051049">
    <property type="entry name" value="Dienelactone_hydrolase-like"/>
</dbReference>
<accession>A0ABY8TTD5</accession>
<keyword evidence="3" id="KW-1185">Reference proteome</keyword>
<dbReference type="PANTHER" id="PTHR46623:SF6">
    <property type="entry name" value="ALPHA_BETA-HYDROLASES SUPERFAMILY PROTEIN"/>
    <property type="match status" value="1"/>
</dbReference>
<dbReference type="SUPFAM" id="SSF53474">
    <property type="entry name" value="alpha/beta-Hydrolases"/>
    <property type="match status" value="1"/>
</dbReference>
<dbReference type="Gene3D" id="3.40.50.1820">
    <property type="entry name" value="alpha/beta hydrolase"/>
    <property type="match status" value="1"/>
</dbReference>
<dbReference type="PANTHER" id="PTHR46623">
    <property type="entry name" value="CARBOXYMETHYLENEBUTENOLIDASE-RELATED"/>
    <property type="match status" value="1"/>
</dbReference>
<name>A0ABY8TTD5_TETOB</name>
<feature type="domain" description="Dienelactone hydrolase" evidence="1">
    <location>
        <begin position="71"/>
        <end position="287"/>
    </location>
</feature>
<dbReference type="InterPro" id="IPR002925">
    <property type="entry name" value="Dienelactn_hydro"/>
</dbReference>
<dbReference type="InterPro" id="IPR029058">
    <property type="entry name" value="AB_hydrolase_fold"/>
</dbReference>
<dbReference type="Proteomes" id="UP001244341">
    <property type="component" value="Chromosome 3b"/>
</dbReference>
<dbReference type="EMBL" id="CP126210">
    <property type="protein sequence ID" value="WIA11633.1"/>
    <property type="molecule type" value="Genomic_DNA"/>
</dbReference>